<gene>
    <name evidence="2" type="ORF">KCQ71_19080</name>
</gene>
<reference evidence="2 3" key="1">
    <citation type="submission" date="2021-04" db="EMBL/GenBank/DDBJ databases">
        <title>Ruania sp. nov., isolated from sandy soil of mangrove forest.</title>
        <authorList>
            <person name="Ge X."/>
            <person name="Huang R."/>
            <person name="Liu W."/>
        </authorList>
    </citation>
    <scope>NUCLEOTIDE SEQUENCE [LARGE SCALE GENOMIC DNA]</scope>
    <source>
        <strain evidence="2 3">N2-46</strain>
    </source>
</reference>
<dbReference type="RefSeq" id="WP_223408888.1">
    <property type="nucleotide sequence ID" value="NZ_JAGSHT010000018.1"/>
</dbReference>
<feature type="transmembrane region" description="Helical" evidence="1">
    <location>
        <begin position="63"/>
        <end position="83"/>
    </location>
</feature>
<comment type="caution">
    <text evidence="2">The sequence shown here is derived from an EMBL/GenBank/DDBJ whole genome shotgun (WGS) entry which is preliminary data.</text>
</comment>
<feature type="transmembrane region" description="Helical" evidence="1">
    <location>
        <begin position="119"/>
        <end position="138"/>
    </location>
</feature>
<evidence type="ECO:0000313" key="3">
    <source>
        <dbReference type="Proteomes" id="UP000826651"/>
    </source>
</evidence>
<feature type="transmembrane region" description="Helical" evidence="1">
    <location>
        <begin position="240"/>
        <end position="261"/>
    </location>
</feature>
<keyword evidence="1" id="KW-1133">Transmembrane helix</keyword>
<keyword evidence="1" id="KW-0812">Transmembrane</keyword>
<proteinExistence type="predicted"/>
<dbReference type="EMBL" id="JAGSHT010000018">
    <property type="protein sequence ID" value="MBZ2198262.1"/>
    <property type="molecule type" value="Genomic_DNA"/>
</dbReference>
<protein>
    <submittedName>
        <fullName evidence="2">Tryptophan-rich sensory protein</fullName>
    </submittedName>
</protein>
<organism evidence="2 3">
    <name type="scientific">Occultella gossypii</name>
    <dbReference type="NCBI Taxonomy" id="2800820"/>
    <lineage>
        <taxon>Bacteria</taxon>
        <taxon>Bacillati</taxon>
        <taxon>Actinomycetota</taxon>
        <taxon>Actinomycetes</taxon>
        <taxon>Micrococcales</taxon>
        <taxon>Ruaniaceae</taxon>
        <taxon>Occultella</taxon>
    </lineage>
</organism>
<keyword evidence="1" id="KW-0472">Membrane</keyword>
<sequence length="279" mass="28700">MTPVVARTDPDDERPRRHWPRRLAVSAAFVVCVLGSMIGVGVFGGPPISQAADGLLAADGTHLAPGGGAFSIWSVIYVGLGLYTVWQWWDGDSRGVALPAIASMLLNATWILVVQAGWVFASVVVITALLAVLAVLFVRCRRRRPAGWIEAFVTDGVFGLYLGWVCVAICANIAAALAGAGFDGFGVPQWWAVAVLAVVAAVGVVLAHFGGGRLGVAAALTWGLAWIAVGRTAGEPSSTVVAVAAGTAAGLVALASVFARLRGTPHGGRTRTGQRPAVG</sequence>
<feature type="transmembrane region" description="Helical" evidence="1">
    <location>
        <begin position="188"/>
        <end position="207"/>
    </location>
</feature>
<keyword evidence="3" id="KW-1185">Reference proteome</keyword>
<evidence type="ECO:0000313" key="2">
    <source>
        <dbReference type="EMBL" id="MBZ2198262.1"/>
    </source>
</evidence>
<feature type="transmembrane region" description="Helical" evidence="1">
    <location>
        <begin position="95"/>
        <end position="113"/>
    </location>
</feature>
<evidence type="ECO:0000256" key="1">
    <source>
        <dbReference type="SAM" id="Phobius"/>
    </source>
</evidence>
<feature type="transmembrane region" description="Helical" evidence="1">
    <location>
        <begin position="158"/>
        <end position="182"/>
    </location>
</feature>
<dbReference type="Proteomes" id="UP000826651">
    <property type="component" value="Unassembled WGS sequence"/>
</dbReference>
<feature type="transmembrane region" description="Helical" evidence="1">
    <location>
        <begin position="23"/>
        <end position="43"/>
    </location>
</feature>
<name>A0ABS7SDB9_9MICO</name>
<accession>A0ABS7SDB9</accession>
<feature type="transmembrane region" description="Helical" evidence="1">
    <location>
        <begin position="214"/>
        <end position="234"/>
    </location>
</feature>